<keyword evidence="2" id="KW-0902">Two-component regulatory system</keyword>
<evidence type="ECO:0000259" key="3">
    <source>
        <dbReference type="PROSITE" id="PS50110"/>
    </source>
</evidence>
<evidence type="ECO:0000313" key="4">
    <source>
        <dbReference type="EMBL" id="VAW48224.1"/>
    </source>
</evidence>
<dbReference type="EMBL" id="UOFA01000394">
    <property type="protein sequence ID" value="VAW48224.1"/>
    <property type="molecule type" value="Genomic_DNA"/>
</dbReference>
<dbReference type="GO" id="GO:0000160">
    <property type="term" value="P:phosphorelay signal transduction system"/>
    <property type="evidence" value="ECO:0007669"/>
    <property type="project" value="UniProtKB-KW"/>
</dbReference>
<keyword evidence="1" id="KW-0597">Phosphoprotein</keyword>
<organism evidence="4">
    <name type="scientific">hydrothermal vent metagenome</name>
    <dbReference type="NCBI Taxonomy" id="652676"/>
    <lineage>
        <taxon>unclassified sequences</taxon>
        <taxon>metagenomes</taxon>
        <taxon>ecological metagenomes</taxon>
    </lineage>
</organism>
<name>A0A3B0WX94_9ZZZZ</name>
<dbReference type="InterPro" id="IPR011006">
    <property type="entry name" value="CheY-like_superfamily"/>
</dbReference>
<dbReference type="InterPro" id="IPR001789">
    <property type="entry name" value="Sig_transdc_resp-reg_receiver"/>
</dbReference>
<dbReference type="InterPro" id="IPR050595">
    <property type="entry name" value="Bact_response_regulator"/>
</dbReference>
<protein>
    <recommendedName>
        <fullName evidence="3">Response regulatory domain-containing protein</fullName>
    </recommendedName>
</protein>
<accession>A0A3B0WX94</accession>
<dbReference type="AlphaFoldDB" id="A0A3B0WX94"/>
<evidence type="ECO:0000256" key="1">
    <source>
        <dbReference type="ARBA" id="ARBA00022553"/>
    </source>
</evidence>
<sequence>MVFKRKLKDSSILYIEDDAITRKQLSKYFKSECRVLYTAVDGQEGFEHYQKYDPDIVITDIEMPKLNGLEMAKKSGKNRYPLKLSLLPPTKKMSIYCKL</sequence>
<gene>
    <name evidence="4" type="ORF">MNBD_GAMMA02-1605</name>
</gene>
<dbReference type="PROSITE" id="PS50110">
    <property type="entry name" value="RESPONSE_REGULATORY"/>
    <property type="match status" value="1"/>
</dbReference>
<feature type="domain" description="Response regulatory" evidence="3">
    <location>
        <begin position="11"/>
        <end position="99"/>
    </location>
</feature>
<feature type="non-terminal residue" evidence="4">
    <location>
        <position position="99"/>
    </location>
</feature>
<dbReference type="SUPFAM" id="SSF52172">
    <property type="entry name" value="CheY-like"/>
    <property type="match status" value="1"/>
</dbReference>
<dbReference type="Gene3D" id="3.40.50.2300">
    <property type="match status" value="1"/>
</dbReference>
<reference evidence="4" key="1">
    <citation type="submission" date="2018-06" db="EMBL/GenBank/DDBJ databases">
        <authorList>
            <person name="Zhirakovskaya E."/>
        </authorList>
    </citation>
    <scope>NUCLEOTIDE SEQUENCE</scope>
</reference>
<evidence type="ECO:0000256" key="2">
    <source>
        <dbReference type="ARBA" id="ARBA00023012"/>
    </source>
</evidence>
<dbReference type="PANTHER" id="PTHR44591:SF14">
    <property type="entry name" value="PROTEIN PILG"/>
    <property type="match status" value="1"/>
</dbReference>
<proteinExistence type="predicted"/>
<dbReference type="PANTHER" id="PTHR44591">
    <property type="entry name" value="STRESS RESPONSE REGULATOR PROTEIN 1"/>
    <property type="match status" value="1"/>
</dbReference>
<dbReference type="Pfam" id="PF00072">
    <property type="entry name" value="Response_reg"/>
    <property type="match status" value="1"/>
</dbReference>